<evidence type="ECO:0000313" key="1">
    <source>
        <dbReference type="EMBL" id="ACK93106.1"/>
    </source>
</evidence>
<dbReference type="EMBL" id="CP001186">
    <property type="protein sequence ID" value="ACK93106.1"/>
    <property type="molecule type" value="Genomic_DNA"/>
</dbReference>
<dbReference type="AlphaFoldDB" id="B7IU91"/>
<accession>B7IU91</accession>
<name>B7IU91_BACC2</name>
<reference evidence="1 2" key="1">
    <citation type="submission" date="2008-10" db="EMBL/GenBank/DDBJ databases">
        <title>Genome sequence of Bacillus cereus G9842.</title>
        <authorList>
            <person name="Dodson R.J."/>
            <person name="Durkin A.S."/>
            <person name="Rosovitz M.J."/>
            <person name="Rasko D.A."/>
            <person name="Hoffmaster A."/>
            <person name="Ravel J."/>
            <person name="Sutton G."/>
        </authorList>
    </citation>
    <scope>NUCLEOTIDE SEQUENCE [LARGE SCALE GENOMIC DNA]</scope>
    <source>
        <strain evidence="1 2">G9842</strain>
    </source>
</reference>
<dbReference type="Proteomes" id="UP000006744">
    <property type="component" value="Chromosome"/>
</dbReference>
<dbReference type="KEGG" id="bcg:BCG9842_B3210"/>
<protein>
    <submittedName>
        <fullName evidence="1">Uncharacterized protein</fullName>
    </submittedName>
</protein>
<organism evidence="1 2">
    <name type="scientific">Bacillus cereus (strain G9842)</name>
    <dbReference type="NCBI Taxonomy" id="405531"/>
    <lineage>
        <taxon>Bacteria</taxon>
        <taxon>Bacillati</taxon>
        <taxon>Bacillota</taxon>
        <taxon>Bacilli</taxon>
        <taxon>Bacillales</taxon>
        <taxon>Bacillaceae</taxon>
        <taxon>Bacillus</taxon>
        <taxon>Bacillus cereus group</taxon>
    </lineage>
</organism>
<sequence>MKRNLKKAINIYKGENMANEEDYKLSSDVGKLRLSARDIYDYNAQEKI</sequence>
<dbReference type="HOGENOM" id="CLU_3149078_0_0_9"/>
<evidence type="ECO:0000313" key="2">
    <source>
        <dbReference type="Proteomes" id="UP000006744"/>
    </source>
</evidence>
<gene>
    <name evidence="1" type="ordered locus">BCG9842_B3210</name>
</gene>
<proteinExistence type="predicted"/>